<keyword evidence="2" id="KW-1185">Reference proteome</keyword>
<protein>
    <submittedName>
        <fullName evidence="1">Phenylacetate-CoA oxygenase subunit PaaC</fullName>
    </submittedName>
</protein>
<dbReference type="EMBL" id="JAAWWK010000005">
    <property type="protein sequence ID" value="NKI18603.1"/>
    <property type="molecule type" value="Genomic_DNA"/>
</dbReference>
<dbReference type="InterPro" id="IPR007814">
    <property type="entry name" value="PaaA_PaaC"/>
</dbReference>
<reference evidence="1 2" key="1">
    <citation type="submission" date="2020-04" db="EMBL/GenBank/DDBJ databases">
        <authorList>
            <person name="Yoon J."/>
        </authorList>
    </citation>
    <scope>NUCLEOTIDE SEQUENCE [LARGE SCALE GENOMIC DNA]</scope>
    <source>
        <strain evidence="1 2">KMU-166</strain>
    </source>
</reference>
<name>A0ABX1GJM8_9GAMM</name>
<dbReference type="PANTHER" id="PTHR30458:SF0">
    <property type="entry name" value="1,2-PHENYLACETYL-COA EPOXIDASE, SUBUNIT C"/>
    <property type="match status" value="1"/>
</dbReference>
<dbReference type="InterPro" id="IPR012347">
    <property type="entry name" value="Ferritin-like"/>
</dbReference>
<dbReference type="NCBIfam" id="TIGR02158">
    <property type="entry name" value="PA_CoA_Oxy3"/>
    <property type="match status" value="1"/>
</dbReference>
<sequence length="254" mass="28633">MTTDNQQDLAAYAIRLGDDSVIHGHRLSEWCSNGPFLEEDLAMTNVALDYIGRARNFLTYAAELTGEGVTEDTLAYDRDCLDYTNLLIYELPRGDFAFTTARQYLLDEFELLFLTALTQSADETLAAIAEKSLKETLYHLRRSKEWMLRLGNGTEESRARLQTALEQLIGYTPELFEMDALEKELAEKGVAVDRASLEQGWRSACDATFAEAGVTLPDVAWRVKGGRTGFHTEHLGHLLSEMQFVQRAYPGCTW</sequence>
<proteinExistence type="predicted"/>
<dbReference type="RefSeq" id="WP_022958344.1">
    <property type="nucleotide sequence ID" value="NZ_JAAWWK010000005.1"/>
</dbReference>
<accession>A0ABX1GJM8</accession>
<dbReference type="InterPro" id="IPR009078">
    <property type="entry name" value="Ferritin-like_SF"/>
</dbReference>
<dbReference type="Pfam" id="PF05138">
    <property type="entry name" value="PaaA_PaaC"/>
    <property type="match status" value="1"/>
</dbReference>
<dbReference type="InterPro" id="IPR011882">
    <property type="entry name" value="PaaC"/>
</dbReference>
<dbReference type="SUPFAM" id="SSF47240">
    <property type="entry name" value="Ferritin-like"/>
    <property type="match status" value="1"/>
</dbReference>
<dbReference type="Gene3D" id="1.20.1260.10">
    <property type="match status" value="1"/>
</dbReference>
<comment type="caution">
    <text evidence="1">The sequence shown here is derived from an EMBL/GenBank/DDBJ whole genome shotgun (WGS) entry which is preliminary data.</text>
</comment>
<dbReference type="PANTHER" id="PTHR30458">
    <property type="entry name" value="PHENYLACETIC ACID DEGRADATION PROTEIN PAA"/>
    <property type="match status" value="1"/>
</dbReference>
<organism evidence="1 2">
    <name type="scientific">Spongiibacter thalassae</name>
    <dbReference type="NCBI Taxonomy" id="2721624"/>
    <lineage>
        <taxon>Bacteria</taxon>
        <taxon>Pseudomonadati</taxon>
        <taxon>Pseudomonadota</taxon>
        <taxon>Gammaproteobacteria</taxon>
        <taxon>Cellvibrionales</taxon>
        <taxon>Spongiibacteraceae</taxon>
        <taxon>Spongiibacter</taxon>
    </lineage>
</organism>
<dbReference type="PIRSF" id="PIRSF037834">
    <property type="entry name" value="PA_CoA_Oase3"/>
    <property type="match status" value="1"/>
</dbReference>
<dbReference type="InterPro" id="IPR052703">
    <property type="entry name" value="Aromatic_CoA_ox/epox"/>
</dbReference>
<evidence type="ECO:0000313" key="1">
    <source>
        <dbReference type="EMBL" id="NKI18603.1"/>
    </source>
</evidence>
<gene>
    <name evidence="1" type="primary">paaC</name>
    <name evidence="1" type="ORF">HCU74_14395</name>
</gene>
<dbReference type="Proteomes" id="UP000765845">
    <property type="component" value="Unassembled WGS sequence"/>
</dbReference>
<evidence type="ECO:0000313" key="2">
    <source>
        <dbReference type="Proteomes" id="UP000765845"/>
    </source>
</evidence>